<dbReference type="OrthoDB" id="327419at2"/>
<keyword evidence="1" id="KW-0812">Transmembrane</keyword>
<dbReference type="EMBL" id="RQGF01000028">
    <property type="protein sequence ID" value="TGL61006.1"/>
    <property type="molecule type" value="Genomic_DNA"/>
</dbReference>
<dbReference type="AlphaFoldDB" id="A0A4R9K4G6"/>
<feature type="transmembrane region" description="Helical" evidence="1">
    <location>
        <begin position="104"/>
        <end position="124"/>
    </location>
</feature>
<reference evidence="2" key="1">
    <citation type="journal article" date="2019" name="PLoS Negl. Trop. Dis.">
        <title>Revisiting the worldwide diversity of Leptospira species in the environment.</title>
        <authorList>
            <person name="Vincent A.T."/>
            <person name="Schiettekatte O."/>
            <person name="Bourhy P."/>
            <person name="Veyrier F.J."/>
            <person name="Picardeau M."/>
        </authorList>
    </citation>
    <scope>NUCLEOTIDE SEQUENCE [LARGE SCALE GENOMIC DNA]</scope>
    <source>
        <strain evidence="2">201702455</strain>
    </source>
</reference>
<dbReference type="Proteomes" id="UP000297762">
    <property type="component" value="Unassembled WGS sequence"/>
</dbReference>
<feature type="transmembrane region" description="Helical" evidence="1">
    <location>
        <begin position="42"/>
        <end position="61"/>
    </location>
</feature>
<evidence type="ECO:0000313" key="2">
    <source>
        <dbReference type="EMBL" id="TGL61006.1"/>
    </source>
</evidence>
<comment type="caution">
    <text evidence="2">The sequence shown here is derived from an EMBL/GenBank/DDBJ whole genome shotgun (WGS) entry which is preliminary data.</text>
</comment>
<keyword evidence="3" id="KW-1185">Reference proteome</keyword>
<sequence>MNQITQFFSNLKADFDKLNQSVDDLVKTYNAIVHFLDLISNLFPIDLVLVLILSLPLLYVINTLSPSTPRVNYTISVLFVSGLRSFLSHAVIESWEIFAVLKTAAILLLPAYFLVLAKFIFSLFQKYRIRKKALSPKNLESSFISLQKAYHDLSAEIYSELGKVGEKNFADGERFTVKIQELERSISGFKTLIQTSTPPSSVSETERE</sequence>
<dbReference type="RefSeq" id="WP_135650378.1">
    <property type="nucleotide sequence ID" value="NZ_RQGF01000028.1"/>
</dbReference>
<evidence type="ECO:0000313" key="3">
    <source>
        <dbReference type="Proteomes" id="UP000297762"/>
    </source>
</evidence>
<protein>
    <submittedName>
        <fullName evidence="2">Uncharacterized protein</fullName>
    </submittedName>
</protein>
<proteinExistence type="predicted"/>
<gene>
    <name evidence="2" type="ORF">EHQ64_14515</name>
</gene>
<keyword evidence="1" id="KW-0472">Membrane</keyword>
<name>A0A4R9K4G6_9LEPT</name>
<feature type="transmembrane region" description="Helical" evidence="1">
    <location>
        <begin position="73"/>
        <end position="92"/>
    </location>
</feature>
<keyword evidence="1" id="KW-1133">Transmembrane helix</keyword>
<accession>A0A4R9K4G6</accession>
<organism evidence="2 3">
    <name type="scientific">Leptospira sarikeiensis</name>
    <dbReference type="NCBI Taxonomy" id="2484943"/>
    <lineage>
        <taxon>Bacteria</taxon>
        <taxon>Pseudomonadati</taxon>
        <taxon>Spirochaetota</taxon>
        <taxon>Spirochaetia</taxon>
        <taxon>Leptospirales</taxon>
        <taxon>Leptospiraceae</taxon>
        <taxon>Leptospira</taxon>
    </lineage>
</organism>
<evidence type="ECO:0000256" key="1">
    <source>
        <dbReference type="SAM" id="Phobius"/>
    </source>
</evidence>